<dbReference type="EMBL" id="JACDXX010000007">
    <property type="protein sequence ID" value="MCB5410194.1"/>
    <property type="molecule type" value="Genomic_DNA"/>
</dbReference>
<keyword evidence="1" id="KW-0472">Membrane</keyword>
<feature type="transmembrane region" description="Helical" evidence="1">
    <location>
        <begin position="62"/>
        <end position="83"/>
    </location>
</feature>
<reference evidence="2 3" key="1">
    <citation type="submission" date="2020-07" db="EMBL/GenBank/DDBJ databases">
        <title>Pseudogemmobacter sp. nov., isolated from poultry manure in Taiwan.</title>
        <authorList>
            <person name="Lin S.-Y."/>
            <person name="Tang Y.-S."/>
            <person name="Young C.-C."/>
        </authorList>
    </citation>
    <scope>NUCLEOTIDE SEQUENCE [LARGE SCALE GENOMIC DNA]</scope>
    <source>
        <strain evidence="2 3">CC-YST710</strain>
    </source>
</reference>
<name>A0ABS8CLB4_9RHOB</name>
<evidence type="ECO:0000313" key="3">
    <source>
        <dbReference type="Proteomes" id="UP001198571"/>
    </source>
</evidence>
<organism evidence="2 3">
    <name type="scientific">Pseudogemmobacter faecipullorum</name>
    <dbReference type="NCBI Taxonomy" id="2755041"/>
    <lineage>
        <taxon>Bacteria</taxon>
        <taxon>Pseudomonadati</taxon>
        <taxon>Pseudomonadota</taxon>
        <taxon>Alphaproteobacteria</taxon>
        <taxon>Rhodobacterales</taxon>
        <taxon>Paracoccaceae</taxon>
        <taxon>Pseudogemmobacter</taxon>
    </lineage>
</organism>
<keyword evidence="3" id="KW-1185">Reference proteome</keyword>
<dbReference type="Proteomes" id="UP001198571">
    <property type="component" value="Unassembled WGS sequence"/>
</dbReference>
<feature type="transmembrane region" description="Helical" evidence="1">
    <location>
        <begin position="30"/>
        <end position="50"/>
    </location>
</feature>
<sequence>MPLICLGLLVVAALAALVTRAWMRRGWHLALTGAGLALVGLVAVLWYLAGTASGHYLAGLEQALLAIAIVIGPLAGIVIGLVLSRSWKLGLGLGLIYAAGVIVLCVNLL</sequence>
<proteinExistence type="predicted"/>
<dbReference type="RefSeq" id="WP_226935100.1">
    <property type="nucleotide sequence ID" value="NZ_JACDXX010000007.1"/>
</dbReference>
<keyword evidence="1" id="KW-0812">Transmembrane</keyword>
<evidence type="ECO:0000313" key="2">
    <source>
        <dbReference type="EMBL" id="MCB5410194.1"/>
    </source>
</evidence>
<accession>A0ABS8CLB4</accession>
<evidence type="ECO:0008006" key="4">
    <source>
        <dbReference type="Google" id="ProtNLM"/>
    </source>
</evidence>
<protein>
    <recommendedName>
        <fullName evidence="4">Major facilitator superfamily (MFS) profile domain-containing protein</fullName>
    </recommendedName>
</protein>
<evidence type="ECO:0000256" key="1">
    <source>
        <dbReference type="SAM" id="Phobius"/>
    </source>
</evidence>
<gene>
    <name evidence="2" type="ORF">H0485_09295</name>
</gene>
<keyword evidence="1" id="KW-1133">Transmembrane helix</keyword>
<comment type="caution">
    <text evidence="2">The sequence shown here is derived from an EMBL/GenBank/DDBJ whole genome shotgun (WGS) entry which is preliminary data.</text>
</comment>
<feature type="transmembrane region" description="Helical" evidence="1">
    <location>
        <begin position="89"/>
        <end position="108"/>
    </location>
</feature>